<evidence type="ECO:0000313" key="1">
    <source>
        <dbReference type="EMBL" id="KAK5958830.1"/>
    </source>
</evidence>
<dbReference type="AlphaFoldDB" id="A0AAN8EY44"/>
<gene>
    <name evidence="1" type="primary">COA1</name>
    <name evidence="1" type="ORF">OHC33_000674</name>
</gene>
<accession>A0AAN8EY44</accession>
<dbReference type="EMBL" id="JAKLMC020000001">
    <property type="protein sequence ID" value="KAK5958830.1"/>
    <property type="molecule type" value="Genomic_DNA"/>
</dbReference>
<dbReference type="InterPro" id="IPR014807">
    <property type="entry name" value="Coa1"/>
</dbReference>
<organism evidence="1 2">
    <name type="scientific">Knufia fluminis</name>
    <dbReference type="NCBI Taxonomy" id="191047"/>
    <lineage>
        <taxon>Eukaryota</taxon>
        <taxon>Fungi</taxon>
        <taxon>Dikarya</taxon>
        <taxon>Ascomycota</taxon>
        <taxon>Pezizomycotina</taxon>
        <taxon>Eurotiomycetes</taxon>
        <taxon>Chaetothyriomycetidae</taxon>
        <taxon>Chaetothyriales</taxon>
        <taxon>Trichomeriaceae</taxon>
        <taxon>Knufia</taxon>
    </lineage>
</organism>
<protein>
    <submittedName>
        <fullName evidence="1">Cytochrome oxidase assembly protein 1</fullName>
    </submittedName>
</protein>
<dbReference type="GO" id="GO:0005743">
    <property type="term" value="C:mitochondrial inner membrane"/>
    <property type="evidence" value="ECO:0007669"/>
    <property type="project" value="TreeGrafter"/>
</dbReference>
<dbReference type="PANTHER" id="PTHR28523:SF1">
    <property type="entry name" value="CYTOCHROME C OXIDASE ASSEMBLY FACTOR 1"/>
    <property type="match status" value="1"/>
</dbReference>
<dbReference type="InterPro" id="IPR042432">
    <property type="entry name" value="Coa1_fungi"/>
</dbReference>
<dbReference type="Proteomes" id="UP001316803">
    <property type="component" value="Unassembled WGS sequence"/>
</dbReference>
<dbReference type="GO" id="GO:0033617">
    <property type="term" value="P:mitochondrial respiratory chain complex IV assembly"/>
    <property type="evidence" value="ECO:0007669"/>
    <property type="project" value="InterPro"/>
</dbReference>
<proteinExistence type="predicted"/>
<sequence>MPPNTTMAASNTKLIRSLCALPPSLRQTILLPRAQLNPSPSTQLSIFTRQPLRHATTKARVPEKIEPLIPPPTPTSGPLLERLPNRALPALSRGLTPATKTWLRTLPLFILLCALGSFSIFNYQKSSSSTVSSILYALRTSPTVRELLGDEIYFNSKIPWISGELNQLHGHIDISFWVKGTKGVGLVRFVSVRRRRDGYFETLEWSLTMEDGRVLQLLGAEGARDPNAGAGAGGQRIVVGEDELL</sequence>
<name>A0AAN8EY44_9EURO</name>
<reference evidence="1 2" key="1">
    <citation type="submission" date="2022-12" db="EMBL/GenBank/DDBJ databases">
        <title>Genomic features and morphological characterization of a novel Knufia sp. strain isolated from spacecraft assembly facility.</title>
        <authorList>
            <person name="Teixeira M."/>
            <person name="Chander A.M."/>
            <person name="Stajich J.E."/>
            <person name="Venkateswaran K."/>
        </authorList>
    </citation>
    <scope>NUCLEOTIDE SEQUENCE [LARGE SCALE GENOMIC DNA]</scope>
    <source>
        <strain evidence="1 2">FJI-L2-BK-P2</strain>
    </source>
</reference>
<dbReference type="Pfam" id="PF08695">
    <property type="entry name" value="Coa1"/>
    <property type="match status" value="1"/>
</dbReference>
<evidence type="ECO:0000313" key="2">
    <source>
        <dbReference type="Proteomes" id="UP001316803"/>
    </source>
</evidence>
<comment type="caution">
    <text evidence="1">The sequence shown here is derived from an EMBL/GenBank/DDBJ whole genome shotgun (WGS) entry which is preliminary data.</text>
</comment>
<dbReference type="PANTHER" id="PTHR28523">
    <property type="entry name" value="CYTOCHROME C OXIDASE ASSEMBLY FACTOR 1"/>
    <property type="match status" value="1"/>
</dbReference>
<keyword evidence="2" id="KW-1185">Reference proteome</keyword>